<comment type="similarity">
    <text evidence="1">In the C-terminal section; belongs to the class-I pyridoxal-phosphate-dependent aminotransferase family.</text>
</comment>
<dbReference type="Gene3D" id="3.90.1150.10">
    <property type="entry name" value="Aspartate Aminotransferase, domain 1"/>
    <property type="match status" value="1"/>
</dbReference>
<keyword evidence="8" id="KW-1185">Reference proteome</keyword>
<keyword evidence="3" id="KW-0805">Transcription regulation</keyword>
<evidence type="ECO:0000256" key="4">
    <source>
        <dbReference type="ARBA" id="ARBA00023125"/>
    </source>
</evidence>
<dbReference type="Gene3D" id="3.40.640.10">
    <property type="entry name" value="Type I PLP-dependent aspartate aminotransferase-like (Major domain)"/>
    <property type="match status" value="1"/>
</dbReference>
<dbReference type="InterPro" id="IPR036388">
    <property type="entry name" value="WH-like_DNA-bd_sf"/>
</dbReference>
<dbReference type="AlphaFoldDB" id="A0A1Y6BX70"/>
<evidence type="ECO:0000256" key="1">
    <source>
        <dbReference type="ARBA" id="ARBA00005384"/>
    </source>
</evidence>
<dbReference type="InterPro" id="IPR015424">
    <property type="entry name" value="PyrdxlP-dep_Trfase"/>
</dbReference>
<dbReference type="GO" id="GO:0003700">
    <property type="term" value="F:DNA-binding transcription factor activity"/>
    <property type="evidence" value="ECO:0007669"/>
    <property type="project" value="InterPro"/>
</dbReference>
<feature type="domain" description="HTH gntR-type" evidence="6">
    <location>
        <begin position="12"/>
        <end position="80"/>
    </location>
</feature>
<dbReference type="Pfam" id="PF00392">
    <property type="entry name" value="GntR"/>
    <property type="match status" value="1"/>
</dbReference>
<dbReference type="Proteomes" id="UP000192917">
    <property type="component" value="Unassembled WGS sequence"/>
</dbReference>
<sequence length="466" mass="49923">MTTWTPSLPQRGPRYLAIAEALAADISNGRLPAGAKLPTHRDLAWNLKVTVGTVTRAYREAERRGLVVGEVGRGTYVRDAKAAAGFRVGAHIPLEQAPNAFDLHFAAPPPVPAGRALAEALTEMAGDPETERYLAYPPNEGYPAHREAAAAWLAETGWQADPARIIITNGAHHGVMAALLSLCRPGERVLVEPLTYPGVQPIARLLGIKLEPVPVDADGPLPDGVEAALRAHGGAAALYLVPTMQNPTTGTMELARREALAEVARRNRLPVIEDDLFRLLGNDVPLPFAALLPELTYHVTSLSKALAPGLRLGYLVPPPARTEAVRGAVFTLGSKGSPFQAEIATRMIRSGSASHIRQAIRDETEARRQLALARFDGAAMACPPGALFAWLSLPEQWRAEEFVQAAQRRGVVVTPSQPFAVQRRFEVPAVRLCLGPPASREALTEALDRLAGLLEEVPGASYDGLA</sequence>
<dbReference type="GO" id="GO:0003677">
    <property type="term" value="F:DNA binding"/>
    <property type="evidence" value="ECO:0007669"/>
    <property type="project" value="UniProtKB-KW"/>
</dbReference>
<name>A0A1Y6BX70_9PROT</name>
<dbReference type="InterPro" id="IPR004839">
    <property type="entry name" value="Aminotransferase_I/II_large"/>
</dbReference>
<dbReference type="InterPro" id="IPR015421">
    <property type="entry name" value="PyrdxlP-dep_Trfase_major"/>
</dbReference>
<evidence type="ECO:0000313" key="8">
    <source>
        <dbReference type="Proteomes" id="UP000192917"/>
    </source>
</evidence>
<dbReference type="InterPro" id="IPR015422">
    <property type="entry name" value="PyrdxlP-dep_Trfase_small"/>
</dbReference>
<gene>
    <name evidence="7" type="ORF">SAMN05428998_11145</name>
</gene>
<evidence type="ECO:0000313" key="7">
    <source>
        <dbReference type="EMBL" id="SMF32571.1"/>
    </source>
</evidence>
<dbReference type="Gene3D" id="1.10.10.10">
    <property type="entry name" value="Winged helix-like DNA-binding domain superfamily/Winged helix DNA-binding domain"/>
    <property type="match status" value="1"/>
</dbReference>
<dbReference type="InterPro" id="IPR051446">
    <property type="entry name" value="HTH_trans_reg/aminotransferase"/>
</dbReference>
<dbReference type="STRING" id="560819.SAMN05428998_11145"/>
<evidence type="ECO:0000256" key="2">
    <source>
        <dbReference type="ARBA" id="ARBA00022898"/>
    </source>
</evidence>
<dbReference type="SMART" id="SM00345">
    <property type="entry name" value="HTH_GNTR"/>
    <property type="match status" value="1"/>
</dbReference>
<dbReference type="CDD" id="cd07377">
    <property type="entry name" value="WHTH_GntR"/>
    <property type="match status" value="1"/>
</dbReference>
<dbReference type="PANTHER" id="PTHR46577">
    <property type="entry name" value="HTH-TYPE TRANSCRIPTIONAL REGULATORY PROTEIN GABR"/>
    <property type="match status" value="1"/>
</dbReference>
<dbReference type="PANTHER" id="PTHR46577:SF1">
    <property type="entry name" value="HTH-TYPE TRANSCRIPTIONAL REGULATORY PROTEIN GABR"/>
    <property type="match status" value="1"/>
</dbReference>
<dbReference type="InterPro" id="IPR000524">
    <property type="entry name" value="Tscrpt_reg_HTH_GntR"/>
</dbReference>
<dbReference type="CDD" id="cd00609">
    <property type="entry name" value="AAT_like"/>
    <property type="match status" value="1"/>
</dbReference>
<evidence type="ECO:0000256" key="3">
    <source>
        <dbReference type="ARBA" id="ARBA00023015"/>
    </source>
</evidence>
<evidence type="ECO:0000256" key="5">
    <source>
        <dbReference type="ARBA" id="ARBA00023163"/>
    </source>
</evidence>
<dbReference type="GO" id="GO:0030170">
    <property type="term" value="F:pyridoxal phosphate binding"/>
    <property type="evidence" value="ECO:0007669"/>
    <property type="project" value="InterPro"/>
</dbReference>
<keyword evidence="2" id="KW-0663">Pyridoxal phosphate</keyword>
<protein>
    <submittedName>
        <fullName evidence="7">Transcriptional regulator, GntR family</fullName>
    </submittedName>
</protein>
<proteinExistence type="inferred from homology"/>
<keyword evidence="5" id="KW-0804">Transcription</keyword>
<dbReference type="InterPro" id="IPR036390">
    <property type="entry name" value="WH_DNA-bd_sf"/>
</dbReference>
<reference evidence="7 8" key="1">
    <citation type="submission" date="2017-04" db="EMBL/GenBank/DDBJ databases">
        <authorList>
            <person name="Afonso C.L."/>
            <person name="Miller P.J."/>
            <person name="Scott M.A."/>
            <person name="Spackman E."/>
            <person name="Goraichik I."/>
            <person name="Dimitrov K.M."/>
            <person name="Suarez D.L."/>
            <person name="Swayne D.E."/>
        </authorList>
    </citation>
    <scope>NUCLEOTIDE SEQUENCE [LARGE SCALE GENOMIC DNA]</scope>
    <source>
        <strain evidence="7 8">USBA 355</strain>
    </source>
</reference>
<accession>A0A1Y6BX70</accession>
<dbReference type="SUPFAM" id="SSF53383">
    <property type="entry name" value="PLP-dependent transferases"/>
    <property type="match status" value="1"/>
</dbReference>
<keyword evidence="4" id="KW-0238">DNA-binding</keyword>
<dbReference type="PROSITE" id="PS50949">
    <property type="entry name" value="HTH_GNTR"/>
    <property type="match status" value="1"/>
</dbReference>
<dbReference type="RefSeq" id="WP_085123425.1">
    <property type="nucleotide sequence ID" value="NZ_FWZX01000011.1"/>
</dbReference>
<dbReference type="EMBL" id="FWZX01000011">
    <property type="protein sequence ID" value="SMF32571.1"/>
    <property type="molecule type" value="Genomic_DNA"/>
</dbReference>
<organism evidence="7 8">
    <name type="scientific">Tistlia consotensis USBA 355</name>
    <dbReference type="NCBI Taxonomy" id="560819"/>
    <lineage>
        <taxon>Bacteria</taxon>
        <taxon>Pseudomonadati</taxon>
        <taxon>Pseudomonadota</taxon>
        <taxon>Alphaproteobacteria</taxon>
        <taxon>Rhodospirillales</taxon>
        <taxon>Rhodovibrionaceae</taxon>
        <taxon>Tistlia</taxon>
    </lineage>
</organism>
<dbReference type="SUPFAM" id="SSF46785">
    <property type="entry name" value="Winged helix' DNA-binding domain"/>
    <property type="match status" value="1"/>
</dbReference>
<evidence type="ECO:0000259" key="6">
    <source>
        <dbReference type="PROSITE" id="PS50949"/>
    </source>
</evidence>
<dbReference type="Pfam" id="PF00155">
    <property type="entry name" value="Aminotran_1_2"/>
    <property type="match status" value="1"/>
</dbReference>